<name>A0A9D1ZWS4_9MICC</name>
<reference evidence="1" key="2">
    <citation type="submission" date="2021-04" db="EMBL/GenBank/DDBJ databases">
        <authorList>
            <person name="Gilroy R."/>
        </authorList>
    </citation>
    <scope>NUCLEOTIDE SEQUENCE</scope>
    <source>
        <strain evidence="1">ChiHjej12B11-9195</strain>
    </source>
</reference>
<dbReference type="InterPro" id="IPR035901">
    <property type="entry name" value="GIY-YIG_endonuc_sf"/>
</dbReference>
<organism evidence="1 2">
    <name type="scientific">Candidatus Rothia avicola</name>
    <dbReference type="NCBI Taxonomy" id="2840478"/>
    <lineage>
        <taxon>Bacteria</taxon>
        <taxon>Bacillati</taxon>
        <taxon>Actinomycetota</taxon>
        <taxon>Actinomycetes</taxon>
        <taxon>Micrococcales</taxon>
        <taxon>Micrococcaceae</taxon>
        <taxon>Rothia</taxon>
    </lineage>
</organism>
<reference evidence="1" key="1">
    <citation type="journal article" date="2021" name="PeerJ">
        <title>Extensive microbial diversity within the chicken gut microbiome revealed by metagenomics and culture.</title>
        <authorList>
            <person name="Gilroy R."/>
            <person name="Ravi A."/>
            <person name="Getino M."/>
            <person name="Pursley I."/>
            <person name="Horton D.L."/>
            <person name="Alikhan N.F."/>
            <person name="Baker D."/>
            <person name="Gharbi K."/>
            <person name="Hall N."/>
            <person name="Watson M."/>
            <person name="Adriaenssens E.M."/>
            <person name="Foster-Nyarko E."/>
            <person name="Jarju S."/>
            <person name="Secka A."/>
            <person name="Antonio M."/>
            <person name="Oren A."/>
            <person name="Chaudhuri R.R."/>
            <person name="La Ragione R."/>
            <person name="Hildebrand F."/>
            <person name="Pallen M.J."/>
        </authorList>
    </citation>
    <scope>NUCLEOTIDE SEQUENCE</scope>
    <source>
        <strain evidence="1">ChiHjej12B11-9195</strain>
    </source>
</reference>
<dbReference type="AlphaFoldDB" id="A0A9D1ZWS4"/>
<proteinExistence type="predicted"/>
<dbReference type="Proteomes" id="UP000824134">
    <property type="component" value="Unassembled WGS sequence"/>
</dbReference>
<evidence type="ECO:0008006" key="3">
    <source>
        <dbReference type="Google" id="ProtNLM"/>
    </source>
</evidence>
<sequence>MMSQKTWLYIYENAQLNSIYIGIAGSLERVFQAHNSAAEELRDSKGTAILQTIEPFSTRADARKAEAIAIRVAAMAGRKVTCENEEGEVMKYTNISGVDSTKEIGPAVFTKPGEFDISNTRGAVLVAITASEMDDRVAPSGWQSGAVFSERARKWWSMAKEKREGTTHLIAVLKDSGNRILGSWEIDPEGEWETLENGRVAMPLKDAAADDYLGIKGQVLTGIRANSGVRYGPR</sequence>
<gene>
    <name evidence="1" type="ORF">H9821_07550</name>
</gene>
<evidence type="ECO:0000313" key="1">
    <source>
        <dbReference type="EMBL" id="HIY95499.1"/>
    </source>
</evidence>
<evidence type="ECO:0000313" key="2">
    <source>
        <dbReference type="Proteomes" id="UP000824134"/>
    </source>
</evidence>
<accession>A0A9D1ZWS4</accession>
<dbReference type="EMBL" id="DXCN01000058">
    <property type="protein sequence ID" value="HIY95499.1"/>
    <property type="molecule type" value="Genomic_DNA"/>
</dbReference>
<protein>
    <recommendedName>
        <fullName evidence="3">GIY-YIG domain-containing protein</fullName>
    </recommendedName>
</protein>
<comment type="caution">
    <text evidence="1">The sequence shown here is derived from an EMBL/GenBank/DDBJ whole genome shotgun (WGS) entry which is preliminary data.</text>
</comment>
<dbReference type="Gene3D" id="3.40.1440.10">
    <property type="entry name" value="GIY-YIG endonuclease"/>
    <property type="match status" value="1"/>
</dbReference>